<feature type="domain" description="Peptidase S11 D-alanyl-D-alanine carboxypeptidase A N-terminal" evidence="10">
    <location>
        <begin position="50"/>
        <end position="279"/>
    </location>
</feature>
<feature type="active site" description="Acyl-ester intermediate" evidence="7">
    <location>
        <position position="86"/>
    </location>
</feature>
<keyword evidence="12" id="KW-1185">Reference proteome</keyword>
<keyword evidence="6" id="KW-0961">Cell wall biogenesis/degradation</keyword>
<dbReference type="PANTHER" id="PTHR21581:SF33">
    <property type="entry name" value="D-ALANYL-D-ALANINE CARBOXYPEPTIDASE DACB"/>
    <property type="match status" value="1"/>
</dbReference>
<gene>
    <name evidence="11" type="primary">dacB_2</name>
    <name evidence="11" type="ORF">BN983_03304</name>
</gene>
<dbReference type="PRINTS" id="PR00725">
    <property type="entry name" value="DADACBPTASE1"/>
</dbReference>
<dbReference type="InterPro" id="IPR018044">
    <property type="entry name" value="Peptidase_S11"/>
</dbReference>
<dbReference type="GO" id="GO:0009002">
    <property type="term" value="F:serine-type D-Ala-D-Ala carboxypeptidase activity"/>
    <property type="evidence" value="ECO:0007669"/>
    <property type="project" value="InterPro"/>
</dbReference>
<comment type="caution">
    <text evidence="11">The sequence shown here is derived from an EMBL/GenBank/DDBJ whole genome shotgun (WGS) entry which is preliminary data.</text>
</comment>
<evidence type="ECO:0000256" key="8">
    <source>
        <dbReference type="PIRSR" id="PIRSR618044-2"/>
    </source>
</evidence>
<feature type="active site" description="Proton acceptor" evidence="7">
    <location>
        <position position="89"/>
    </location>
</feature>
<proteinExistence type="inferred from homology"/>
<dbReference type="InterPro" id="IPR001967">
    <property type="entry name" value="Peptidase_S11_N"/>
</dbReference>
<feature type="binding site" evidence="8">
    <location>
        <position position="249"/>
    </location>
    <ligand>
        <name>substrate</name>
    </ligand>
</feature>
<name>A0A024P998_9BACI</name>
<dbReference type="GO" id="GO:0006508">
    <property type="term" value="P:proteolysis"/>
    <property type="evidence" value="ECO:0007669"/>
    <property type="project" value="InterPro"/>
</dbReference>
<evidence type="ECO:0000256" key="9">
    <source>
        <dbReference type="RuleBase" id="RU004016"/>
    </source>
</evidence>
<evidence type="ECO:0000313" key="12">
    <source>
        <dbReference type="Proteomes" id="UP000028868"/>
    </source>
</evidence>
<dbReference type="GO" id="GO:0071555">
    <property type="term" value="P:cell wall organization"/>
    <property type="evidence" value="ECO:0007669"/>
    <property type="project" value="UniProtKB-KW"/>
</dbReference>
<reference evidence="11 12" key="2">
    <citation type="submission" date="2014-05" db="EMBL/GenBank/DDBJ databases">
        <title>Draft genome sequence of Halobacillus karajensis HK-03.</title>
        <authorList>
            <person name="Khelaifia S."/>
            <person name="Croce O."/>
            <person name="Lagier J.C."/>
            <person name="Raoult D."/>
        </authorList>
    </citation>
    <scope>NUCLEOTIDE SEQUENCE [LARGE SCALE GENOMIC DNA]</scope>
    <source>
        <strain evidence="11 12">HD-03</strain>
    </source>
</reference>
<dbReference type="EMBL" id="CCDI010000004">
    <property type="protein sequence ID" value="CDQ25002.1"/>
    <property type="molecule type" value="Genomic_DNA"/>
</dbReference>
<accession>A0A024P998</accession>
<evidence type="ECO:0000256" key="2">
    <source>
        <dbReference type="ARBA" id="ARBA00022729"/>
    </source>
</evidence>
<evidence type="ECO:0000256" key="7">
    <source>
        <dbReference type="PIRSR" id="PIRSR618044-1"/>
    </source>
</evidence>
<dbReference type="Proteomes" id="UP000028868">
    <property type="component" value="Unassembled WGS sequence"/>
</dbReference>
<organism evidence="11 12">
    <name type="scientific">Halobacillus karajensis</name>
    <dbReference type="NCBI Taxonomy" id="195088"/>
    <lineage>
        <taxon>Bacteria</taxon>
        <taxon>Bacillati</taxon>
        <taxon>Bacillota</taxon>
        <taxon>Bacilli</taxon>
        <taxon>Bacillales</taxon>
        <taxon>Bacillaceae</taxon>
        <taxon>Halobacillus</taxon>
    </lineage>
</organism>
<sequence>MEKSEQMNVLVNSTILSYIQGVIELKKITLLITALLFIQIISPTRTEAVTEPEPPSIHSEAAVVLEAHTGQVLYSKNKDVQMYPASLTKIATAIYAIEHGDLDETVTVSKRAYETGGSSVFLEEGDEATLRQLVEGLLLNSANDAGVAIAEHLSGSVEQFSDDLNTYLKEEVGVKNTHFQNPHGLFDPEHRTTAEDMAKITQYAQGNETFQQIYGMEVLEWDGQKWDATLYTHHLLMREDPYEGVIGGKTGFVPQSGFTLATSAVRGDTGLIVITMNSSSKDRSYEDTKKLLDYGFKHYETSMFKPEEEFHDLKKEYELPEKVPYTHLIGEKVEKNIENNRMVISYDDDTEIKSIKLKEVKKEESTEQSSDVEEASWKDYWPFFIFPRRLWVTELFGEIK</sequence>
<evidence type="ECO:0000259" key="10">
    <source>
        <dbReference type="Pfam" id="PF00768"/>
    </source>
</evidence>
<dbReference type="GO" id="GO:0008360">
    <property type="term" value="P:regulation of cell shape"/>
    <property type="evidence" value="ECO:0007669"/>
    <property type="project" value="UniProtKB-KW"/>
</dbReference>
<keyword evidence="11" id="KW-0121">Carboxypeptidase</keyword>
<keyword evidence="2" id="KW-0732">Signal</keyword>
<evidence type="ECO:0000256" key="3">
    <source>
        <dbReference type="ARBA" id="ARBA00022801"/>
    </source>
</evidence>
<evidence type="ECO:0000256" key="6">
    <source>
        <dbReference type="ARBA" id="ARBA00023316"/>
    </source>
</evidence>
<dbReference type="InterPro" id="IPR012338">
    <property type="entry name" value="Beta-lactam/transpept-like"/>
</dbReference>
<keyword evidence="5" id="KW-0573">Peptidoglycan synthesis</keyword>
<evidence type="ECO:0000313" key="11">
    <source>
        <dbReference type="EMBL" id="CDQ25002.1"/>
    </source>
</evidence>
<comment type="similarity">
    <text evidence="1 9">Belongs to the peptidase S11 family.</text>
</comment>
<protein>
    <submittedName>
        <fullName evidence="11">D-alanyl-D-alanine carboxypeptidase DacB</fullName>
    </submittedName>
</protein>
<dbReference type="GO" id="GO:0009252">
    <property type="term" value="P:peptidoglycan biosynthetic process"/>
    <property type="evidence" value="ECO:0007669"/>
    <property type="project" value="UniProtKB-KW"/>
</dbReference>
<evidence type="ECO:0000256" key="4">
    <source>
        <dbReference type="ARBA" id="ARBA00022960"/>
    </source>
</evidence>
<keyword evidence="3" id="KW-0378">Hydrolase</keyword>
<keyword evidence="11" id="KW-0645">Protease</keyword>
<dbReference type="PANTHER" id="PTHR21581">
    <property type="entry name" value="D-ALANYL-D-ALANINE CARBOXYPEPTIDASE"/>
    <property type="match status" value="1"/>
</dbReference>
<reference evidence="12" key="1">
    <citation type="submission" date="2014-03" db="EMBL/GenBank/DDBJ databases">
        <authorList>
            <person name="Urmite Genomes U."/>
        </authorList>
    </citation>
    <scope>NUCLEOTIDE SEQUENCE [LARGE SCALE GENOMIC DNA]</scope>
    <source>
        <strain evidence="12">HD-03</strain>
    </source>
</reference>
<evidence type="ECO:0000256" key="5">
    <source>
        <dbReference type="ARBA" id="ARBA00022984"/>
    </source>
</evidence>
<dbReference type="Pfam" id="PF00768">
    <property type="entry name" value="Peptidase_S11"/>
    <property type="match status" value="1"/>
</dbReference>
<dbReference type="SUPFAM" id="SSF56601">
    <property type="entry name" value="beta-lactamase/transpeptidase-like"/>
    <property type="match status" value="1"/>
</dbReference>
<evidence type="ECO:0000256" key="1">
    <source>
        <dbReference type="ARBA" id="ARBA00007164"/>
    </source>
</evidence>
<dbReference type="RefSeq" id="WP_051744217.1">
    <property type="nucleotide sequence ID" value="NZ_CCDI010000004.1"/>
</dbReference>
<dbReference type="AlphaFoldDB" id="A0A024P998"/>
<keyword evidence="4" id="KW-0133">Cell shape</keyword>
<feature type="active site" evidence="7">
    <location>
        <position position="141"/>
    </location>
</feature>
<dbReference type="Gene3D" id="3.40.710.10">
    <property type="entry name" value="DD-peptidase/beta-lactamase superfamily"/>
    <property type="match status" value="1"/>
</dbReference>